<feature type="non-terminal residue" evidence="2">
    <location>
        <position position="1"/>
    </location>
</feature>
<dbReference type="EMBL" id="BPLR01015883">
    <property type="protein sequence ID" value="GIY79405.1"/>
    <property type="molecule type" value="Genomic_DNA"/>
</dbReference>
<sequence length="90" mass="10444">PWCTFFISTTVLLYRIHLLHQKLLVKDDLYIGIPSFERIPDLLVTDFSSVVRSLEERIQSLSEVRSTLEKLIIMSNNAHQVPRSIPQHVT</sequence>
<feature type="signal peptide" evidence="1">
    <location>
        <begin position="1"/>
        <end position="21"/>
    </location>
</feature>
<feature type="chain" id="PRO_5043943758" evidence="1">
    <location>
        <begin position="22"/>
        <end position="90"/>
    </location>
</feature>
<gene>
    <name evidence="2" type="primary">Gramd1a</name>
    <name evidence="2" type="ORF">CEXT_514581</name>
</gene>
<keyword evidence="1" id="KW-0732">Signal</keyword>
<organism evidence="2 3">
    <name type="scientific">Caerostris extrusa</name>
    <name type="common">Bark spider</name>
    <name type="synonym">Caerostris bankana</name>
    <dbReference type="NCBI Taxonomy" id="172846"/>
    <lineage>
        <taxon>Eukaryota</taxon>
        <taxon>Metazoa</taxon>
        <taxon>Ecdysozoa</taxon>
        <taxon>Arthropoda</taxon>
        <taxon>Chelicerata</taxon>
        <taxon>Arachnida</taxon>
        <taxon>Araneae</taxon>
        <taxon>Araneomorphae</taxon>
        <taxon>Entelegynae</taxon>
        <taxon>Araneoidea</taxon>
        <taxon>Araneidae</taxon>
        <taxon>Caerostris</taxon>
    </lineage>
</organism>
<accession>A0AAV4W936</accession>
<protein>
    <submittedName>
        <fullName evidence="2">GRAM domain-containing protein 1A</fullName>
    </submittedName>
</protein>
<comment type="caution">
    <text evidence="2">The sequence shown here is derived from an EMBL/GenBank/DDBJ whole genome shotgun (WGS) entry which is preliminary data.</text>
</comment>
<reference evidence="2 3" key="1">
    <citation type="submission" date="2021-06" db="EMBL/GenBank/DDBJ databases">
        <title>Caerostris extrusa draft genome.</title>
        <authorList>
            <person name="Kono N."/>
            <person name="Arakawa K."/>
        </authorList>
    </citation>
    <scope>NUCLEOTIDE SEQUENCE [LARGE SCALE GENOMIC DNA]</scope>
</reference>
<dbReference type="AlphaFoldDB" id="A0AAV4W936"/>
<dbReference type="Proteomes" id="UP001054945">
    <property type="component" value="Unassembled WGS sequence"/>
</dbReference>
<name>A0AAV4W936_CAEEX</name>
<evidence type="ECO:0000256" key="1">
    <source>
        <dbReference type="SAM" id="SignalP"/>
    </source>
</evidence>
<keyword evidence="3" id="KW-1185">Reference proteome</keyword>
<evidence type="ECO:0000313" key="2">
    <source>
        <dbReference type="EMBL" id="GIY79405.1"/>
    </source>
</evidence>
<proteinExistence type="predicted"/>
<evidence type="ECO:0000313" key="3">
    <source>
        <dbReference type="Proteomes" id="UP001054945"/>
    </source>
</evidence>